<reference evidence="2 3" key="1">
    <citation type="submission" date="2020-08" db="EMBL/GenBank/DDBJ databases">
        <authorList>
            <person name="Xu S."/>
            <person name="Li A."/>
        </authorList>
    </citation>
    <scope>NUCLEOTIDE SEQUENCE [LARGE SCALE GENOMIC DNA]</scope>
    <source>
        <strain evidence="2 3">119BY6-57</strain>
    </source>
</reference>
<feature type="compositionally biased region" description="Basic and acidic residues" evidence="1">
    <location>
        <begin position="57"/>
        <end position="66"/>
    </location>
</feature>
<name>A0A7W3TL94_9GAMM</name>
<evidence type="ECO:0000256" key="1">
    <source>
        <dbReference type="SAM" id="MobiDB-lite"/>
    </source>
</evidence>
<dbReference type="EMBL" id="JACHTF010000006">
    <property type="protein sequence ID" value="MBB1060402.1"/>
    <property type="molecule type" value="Genomic_DNA"/>
</dbReference>
<proteinExistence type="predicted"/>
<evidence type="ECO:0000313" key="3">
    <source>
        <dbReference type="Proteomes" id="UP000523196"/>
    </source>
</evidence>
<dbReference type="Proteomes" id="UP000523196">
    <property type="component" value="Unassembled WGS sequence"/>
</dbReference>
<evidence type="ECO:0000313" key="2">
    <source>
        <dbReference type="EMBL" id="MBB1060402.1"/>
    </source>
</evidence>
<keyword evidence="3" id="KW-1185">Reference proteome</keyword>
<dbReference type="RefSeq" id="WP_182686329.1">
    <property type="nucleotide sequence ID" value="NZ_JACHTF010000006.1"/>
</dbReference>
<feature type="region of interest" description="Disordered" evidence="1">
    <location>
        <begin position="57"/>
        <end position="83"/>
    </location>
</feature>
<protein>
    <submittedName>
        <fullName evidence="2">Uncharacterized protein</fullName>
    </submittedName>
</protein>
<dbReference type="AlphaFoldDB" id="A0A7W3TL94"/>
<sequence>MTLKFMGREFDGPYAFRQAFPAFAAPDAVRAVQAGCQSPTEVEIYCWRRRQKSYQKARDGAHKSPFRETLANLAKAPKRRSKA</sequence>
<accession>A0A7W3TL94</accession>
<gene>
    <name evidence="2" type="ORF">H4F98_07415</name>
</gene>
<organism evidence="2 3">
    <name type="scientific">Marilutibacter spongiae</name>
    <dbReference type="NCBI Taxonomy" id="2025720"/>
    <lineage>
        <taxon>Bacteria</taxon>
        <taxon>Pseudomonadati</taxon>
        <taxon>Pseudomonadota</taxon>
        <taxon>Gammaproteobacteria</taxon>
        <taxon>Lysobacterales</taxon>
        <taxon>Lysobacteraceae</taxon>
        <taxon>Marilutibacter</taxon>
    </lineage>
</organism>
<comment type="caution">
    <text evidence="2">The sequence shown here is derived from an EMBL/GenBank/DDBJ whole genome shotgun (WGS) entry which is preliminary data.</text>
</comment>